<sequence length="171" mass="18466">MLVAISLGGCSRSHVGVKKDVKDQVESQYANQLDGQGADQSDVEDQVEGQCANQLDSQGAGQSGIEDQSVKKEEETQFIGAAMYHAVNLGGAFASWGMCLGANVVIDNFLKNRHHQIDDIAAPIFWGLMGGFIVGNLAGIALGVMKEIYKKRNNIEAVEYLNNTLELLSDY</sequence>
<dbReference type="AlphaFoldDB" id="A0A2Z3L7Q8"/>
<dbReference type="RefSeq" id="WP_109997037.1">
    <property type="nucleotide sequence ID" value="NZ_CP029619.1"/>
</dbReference>
<keyword evidence="4" id="KW-1185">Reference proteome</keyword>
<protein>
    <submittedName>
        <fullName evidence="3">Uncharacterized protein</fullName>
    </submittedName>
</protein>
<dbReference type="OrthoDB" id="5190099at2"/>
<dbReference type="EMBL" id="CP029619">
    <property type="protein sequence ID" value="AWN81587.1"/>
    <property type="molecule type" value="Genomic_DNA"/>
</dbReference>
<reference evidence="3 4" key="1">
    <citation type="submission" date="2018-05" db="EMBL/GenBank/DDBJ databases">
        <title>Candidatus Cardinium hertigii Genome Assembly.</title>
        <authorList>
            <person name="Showmaker K.C."/>
            <person name="Walden K.O."/>
            <person name="Fields C.J."/>
            <person name="Lambert K.N."/>
            <person name="Hudson M.E."/>
        </authorList>
    </citation>
    <scope>NUCLEOTIDE SEQUENCE [LARGE SCALE GENOMIC DNA]</scope>
    <source>
        <strain evidence="4">cHgTN10</strain>
    </source>
</reference>
<evidence type="ECO:0000256" key="2">
    <source>
        <dbReference type="SAM" id="Phobius"/>
    </source>
</evidence>
<keyword evidence="2" id="KW-1133">Transmembrane helix</keyword>
<proteinExistence type="predicted"/>
<keyword evidence="2" id="KW-0812">Transmembrane</keyword>
<dbReference type="Proteomes" id="UP000245872">
    <property type="component" value="Chromosome"/>
</dbReference>
<gene>
    <name evidence="3" type="ORF">DK880_00255</name>
</gene>
<evidence type="ECO:0000313" key="3">
    <source>
        <dbReference type="EMBL" id="AWN81587.1"/>
    </source>
</evidence>
<feature type="transmembrane region" description="Helical" evidence="2">
    <location>
        <begin position="81"/>
        <end position="104"/>
    </location>
</feature>
<feature type="region of interest" description="Disordered" evidence="1">
    <location>
        <begin position="31"/>
        <end position="68"/>
    </location>
</feature>
<name>A0A2Z3L7Q8_9BACT</name>
<feature type="compositionally biased region" description="Polar residues" evidence="1">
    <location>
        <begin position="51"/>
        <end position="60"/>
    </location>
</feature>
<organism evidence="3 4">
    <name type="scientific">Candidatus Cardinium hertigii</name>
    <dbReference type="NCBI Taxonomy" id="247481"/>
    <lineage>
        <taxon>Bacteria</taxon>
        <taxon>Pseudomonadati</taxon>
        <taxon>Bacteroidota</taxon>
        <taxon>Cytophagia</taxon>
        <taxon>Cytophagales</taxon>
        <taxon>Amoebophilaceae</taxon>
        <taxon>Candidatus Cardinium</taxon>
    </lineage>
</organism>
<accession>A0A2Z3L7Q8</accession>
<keyword evidence="2" id="KW-0472">Membrane</keyword>
<dbReference type="KEGG" id="cher:DK880_00255"/>
<evidence type="ECO:0000256" key="1">
    <source>
        <dbReference type="SAM" id="MobiDB-lite"/>
    </source>
</evidence>
<feature type="transmembrane region" description="Helical" evidence="2">
    <location>
        <begin position="124"/>
        <end position="145"/>
    </location>
</feature>
<evidence type="ECO:0000313" key="4">
    <source>
        <dbReference type="Proteomes" id="UP000245872"/>
    </source>
</evidence>